<feature type="region of interest" description="Disordered" evidence="1">
    <location>
        <begin position="60"/>
        <end position="93"/>
    </location>
</feature>
<reference evidence="2 3" key="1">
    <citation type="submission" date="2008-07" db="EMBL/GenBank/DDBJ databases">
        <authorList>
            <person name="El-Sayed N."/>
            <person name="Caler E."/>
            <person name="Inman J."/>
            <person name="Amedeo P."/>
            <person name="Hass B."/>
            <person name="Wortman J."/>
        </authorList>
    </citation>
    <scope>NUCLEOTIDE SEQUENCE [LARGE SCALE GENOMIC DNA]</scope>
    <source>
        <strain evidence="3">ATCC 50983 / TXsc</strain>
    </source>
</reference>
<dbReference type="EMBL" id="GG671811">
    <property type="protein sequence ID" value="EER18383.1"/>
    <property type="molecule type" value="Genomic_DNA"/>
</dbReference>
<gene>
    <name evidence="2" type="ORF">Pmar_PMAR005294</name>
</gene>
<proteinExistence type="predicted"/>
<dbReference type="RefSeq" id="XP_002786587.1">
    <property type="nucleotide sequence ID" value="XM_002786541.1"/>
</dbReference>
<name>C5KB57_PERM5</name>
<protein>
    <submittedName>
        <fullName evidence="2">Uncharacterized protein</fullName>
    </submittedName>
</protein>
<evidence type="ECO:0000313" key="3">
    <source>
        <dbReference type="Proteomes" id="UP000007800"/>
    </source>
</evidence>
<accession>C5KB57</accession>
<dbReference type="AlphaFoldDB" id="C5KB57"/>
<dbReference type="Proteomes" id="UP000007800">
    <property type="component" value="Unassembled WGS sequence"/>
</dbReference>
<keyword evidence="3" id="KW-1185">Reference proteome</keyword>
<organism evidence="3">
    <name type="scientific">Perkinsus marinus (strain ATCC 50983 / TXsc)</name>
    <dbReference type="NCBI Taxonomy" id="423536"/>
    <lineage>
        <taxon>Eukaryota</taxon>
        <taxon>Sar</taxon>
        <taxon>Alveolata</taxon>
        <taxon>Perkinsozoa</taxon>
        <taxon>Perkinsea</taxon>
        <taxon>Perkinsida</taxon>
        <taxon>Perkinsidae</taxon>
        <taxon>Perkinsus</taxon>
    </lineage>
</organism>
<evidence type="ECO:0000313" key="2">
    <source>
        <dbReference type="EMBL" id="EER18383.1"/>
    </source>
</evidence>
<dbReference type="InParanoid" id="C5KB57"/>
<sequence>MADHDAAILPDLPPDASLTSLPALLSESANPGLVTAGAGRRSTFMAHQLMRPRVKLIRLEQQQQQQRGQTESNQWRERQHHHVKRDDGISGSSLLETPSMGLQDNYRQYSKTSRGPWVGKGGGTPAHLGNVQQQQGPPAMVAMSAEGTGGEGWPTGEDSDGRDRSHVTFMHTTILLTLDAHPLTL</sequence>
<dbReference type="GeneID" id="9049189"/>
<evidence type="ECO:0000256" key="1">
    <source>
        <dbReference type="SAM" id="MobiDB-lite"/>
    </source>
</evidence>